<evidence type="ECO:0000256" key="3">
    <source>
        <dbReference type="ARBA" id="ARBA00023242"/>
    </source>
</evidence>
<evidence type="ECO:0000313" key="9">
    <source>
        <dbReference type="Proteomes" id="UP000332933"/>
    </source>
</evidence>
<feature type="region of interest" description="Disordered" evidence="5">
    <location>
        <begin position="158"/>
        <end position="186"/>
    </location>
</feature>
<dbReference type="PANTHER" id="PTHR10015">
    <property type="entry name" value="HEAT SHOCK TRANSCRIPTION FACTOR"/>
    <property type="match status" value="1"/>
</dbReference>
<dbReference type="InterPro" id="IPR036390">
    <property type="entry name" value="WH_DNA-bd_sf"/>
</dbReference>
<evidence type="ECO:0000313" key="7">
    <source>
        <dbReference type="EMBL" id="KAF0697229.1"/>
    </source>
</evidence>
<dbReference type="GO" id="GO:0005634">
    <property type="term" value="C:nucleus"/>
    <property type="evidence" value="ECO:0007669"/>
    <property type="project" value="UniProtKB-SubCell"/>
</dbReference>
<dbReference type="InterPro" id="IPR000232">
    <property type="entry name" value="HSF_DNA-bd"/>
</dbReference>
<sequence length="234" mass="26084">MHSNNYVDAALSDFLLEGTTFDAASSSGWMSDNSTEVDGDDFRRRSSSLDSLWGNGTAHGMEALTAAERTTKYLDKLYCMLEECPASVAAWTRNGTSFAVYNCDALEKTIIPQYFKPVKFESFARQLNSYGFRKAKHHVNRAVVYEFRHVNFVRGQSHQLQTIHRRRRVRRSSSTSTSSSSPIPEEANASMQAVLVDLMTTVRALKAELADTKALVQTFLHGANQSQLGMPTSP</sequence>
<dbReference type="OrthoDB" id="60033at2759"/>
<keyword evidence="9" id="KW-1185">Reference proteome</keyword>
<gene>
    <name evidence="8" type="primary">Aste57867_12057</name>
    <name evidence="7" type="ORF">As57867_012012</name>
    <name evidence="8" type="ORF">ASTE57867_12057</name>
</gene>
<protein>
    <submittedName>
        <fullName evidence="8">Aste57867_12057 protein</fullName>
    </submittedName>
</protein>
<reference evidence="7" key="2">
    <citation type="submission" date="2019-06" db="EMBL/GenBank/DDBJ databases">
        <title>Genomics analysis of Aphanomyces spp. identifies a new class of oomycete effector associated with host adaptation.</title>
        <authorList>
            <person name="Gaulin E."/>
        </authorList>
    </citation>
    <scope>NUCLEOTIDE SEQUENCE</scope>
    <source>
        <strain evidence="7">CBS 578.67</strain>
    </source>
</reference>
<comment type="subcellular location">
    <subcellularLocation>
        <location evidence="1">Nucleus</location>
    </subcellularLocation>
</comment>
<evidence type="ECO:0000256" key="1">
    <source>
        <dbReference type="ARBA" id="ARBA00004123"/>
    </source>
</evidence>
<dbReference type="Proteomes" id="UP000332933">
    <property type="component" value="Unassembled WGS sequence"/>
</dbReference>
<comment type="similarity">
    <text evidence="4">Belongs to the HSF family.</text>
</comment>
<evidence type="ECO:0000256" key="4">
    <source>
        <dbReference type="RuleBase" id="RU004020"/>
    </source>
</evidence>
<dbReference type="Pfam" id="PF00447">
    <property type="entry name" value="HSF_DNA-bind"/>
    <property type="match status" value="1"/>
</dbReference>
<dbReference type="GO" id="GO:0003700">
    <property type="term" value="F:DNA-binding transcription factor activity"/>
    <property type="evidence" value="ECO:0007669"/>
    <property type="project" value="InterPro"/>
</dbReference>
<dbReference type="AlphaFoldDB" id="A0A485KUL4"/>
<evidence type="ECO:0000256" key="5">
    <source>
        <dbReference type="SAM" id="MobiDB-lite"/>
    </source>
</evidence>
<dbReference type="Gene3D" id="1.10.10.10">
    <property type="entry name" value="Winged helix-like DNA-binding domain superfamily/Winged helix DNA-binding domain"/>
    <property type="match status" value="1"/>
</dbReference>
<accession>A0A485KUL4</accession>
<evidence type="ECO:0000256" key="2">
    <source>
        <dbReference type="ARBA" id="ARBA00023125"/>
    </source>
</evidence>
<dbReference type="EMBL" id="VJMH01005337">
    <property type="protein sequence ID" value="KAF0697229.1"/>
    <property type="molecule type" value="Genomic_DNA"/>
</dbReference>
<evidence type="ECO:0000259" key="6">
    <source>
        <dbReference type="SMART" id="SM00415"/>
    </source>
</evidence>
<dbReference type="PANTHER" id="PTHR10015:SF206">
    <property type="entry name" value="HSF-TYPE DNA-BINDING DOMAIN-CONTAINING PROTEIN"/>
    <property type="match status" value="1"/>
</dbReference>
<proteinExistence type="inferred from homology"/>
<keyword evidence="3" id="KW-0539">Nucleus</keyword>
<keyword evidence="2" id="KW-0238">DNA-binding</keyword>
<evidence type="ECO:0000313" key="8">
    <source>
        <dbReference type="EMBL" id="VFT88912.1"/>
    </source>
</evidence>
<dbReference type="GO" id="GO:0043565">
    <property type="term" value="F:sequence-specific DNA binding"/>
    <property type="evidence" value="ECO:0007669"/>
    <property type="project" value="InterPro"/>
</dbReference>
<dbReference type="SMART" id="SM00415">
    <property type="entry name" value="HSF"/>
    <property type="match status" value="1"/>
</dbReference>
<name>A0A485KUL4_9STRA</name>
<dbReference type="EMBL" id="CAADRA010005358">
    <property type="protein sequence ID" value="VFT88912.1"/>
    <property type="molecule type" value="Genomic_DNA"/>
</dbReference>
<dbReference type="SUPFAM" id="SSF46785">
    <property type="entry name" value="Winged helix' DNA-binding domain"/>
    <property type="match status" value="1"/>
</dbReference>
<feature type="compositionally biased region" description="Low complexity" evidence="5">
    <location>
        <begin position="172"/>
        <end position="181"/>
    </location>
</feature>
<organism evidence="8 9">
    <name type="scientific">Aphanomyces stellatus</name>
    <dbReference type="NCBI Taxonomy" id="120398"/>
    <lineage>
        <taxon>Eukaryota</taxon>
        <taxon>Sar</taxon>
        <taxon>Stramenopiles</taxon>
        <taxon>Oomycota</taxon>
        <taxon>Saprolegniomycetes</taxon>
        <taxon>Saprolegniales</taxon>
        <taxon>Verrucalvaceae</taxon>
        <taxon>Aphanomyces</taxon>
    </lineage>
</organism>
<dbReference type="InterPro" id="IPR036388">
    <property type="entry name" value="WH-like_DNA-bd_sf"/>
</dbReference>
<reference evidence="8 9" key="1">
    <citation type="submission" date="2019-03" db="EMBL/GenBank/DDBJ databases">
        <authorList>
            <person name="Gaulin E."/>
            <person name="Dumas B."/>
        </authorList>
    </citation>
    <scope>NUCLEOTIDE SEQUENCE [LARGE SCALE GENOMIC DNA]</scope>
    <source>
        <strain evidence="8">CBS 568.67</strain>
    </source>
</reference>
<feature type="domain" description="HSF-type DNA-binding" evidence="6">
    <location>
        <begin position="69"/>
        <end position="166"/>
    </location>
</feature>